<dbReference type="AlphaFoldDB" id="K1U132"/>
<protein>
    <recommendedName>
        <fullName evidence="2">Lipoprotein</fullName>
    </recommendedName>
</protein>
<comment type="caution">
    <text evidence="1">The sequence shown here is derived from an EMBL/GenBank/DDBJ whole genome shotgun (WGS) entry which is preliminary data.</text>
</comment>
<evidence type="ECO:0008006" key="2">
    <source>
        <dbReference type="Google" id="ProtNLM"/>
    </source>
</evidence>
<reference evidence="1" key="1">
    <citation type="journal article" date="2013" name="Environ. Microbiol.">
        <title>Microbiota from the distal guts of lean and obese adolescents exhibit partial functional redundancy besides clear differences in community structure.</title>
        <authorList>
            <person name="Ferrer M."/>
            <person name="Ruiz A."/>
            <person name="Lanza F."/>
            <person name="Haange S.B."/>
            <person name="Oberbach A."/>
            <person name="Till H."/>
            <person name="Bargiela R."/>
            <person name="Campoy C."/>
            <person name="Segura M.T."/>
            <person name="Richter M."/>
            <person name="von Bergen M."/>
            <person name="Seifert J."/>
            <person name="Suarez A."/>
        </authorList>
    </citation>
    <scope>NUCLEOTIDE SEQUENCE</scope>
</reference>
<gene>
    <name evidence="1" type="ORF">OBE_02314</name>
</gene>
<dbReference type="PROSITE" id="PS51257">
    <property type="entry name" value="PROKAR_LIPOPROTEIN"/>
    <property type="match status" value="1"/>
</dbReference>
<feature type="non-terminal residue" evidence="1">
    <location>
        <position position="83"/>
    </location>
</feature>
<name>K1U132_9ZZZZ</name>
<dbReference type="EMBL" id="AJWZ01001504">
    <property type="protein sequence ID" value="EKC73579.1"/>
    <property type="molecule type" value="Genomic_DNA"/>
</dbReference>
<organism evidence="1">
    <name type="scientific">human gut metagenome</name>
    <dbReference type="NCBI Taxonomy" id="408170"/>
    <lineage>
        <taxon>unclassified sequences</taxon>
        <taxon>metagenomes</taxon>
        <taxon>organismal metagenomes</taxon>
    </lineage>
</organism>
<evidence type="ECO:0000313" key="1">
    <source>
        <dbReference type="EMBL" id="EKC73579.1"/>
    </source>
</evidence>
<sequence length="83" mass="8848">MKKYLLILTTLALLGGGCSKEEIPETTDGEGSVEFRTTTCSEVDSQTTRAQTSLPDNCKPSGNSFKLVVKGKEGTATAEYLAE</sequence>
<proteinExistence type="predicted"/>
<accession>K1U132</accession>